<dbReference type="EMBL" id="UGJB01000004">
    <property type="protein sequence ID" value="STQ09234.1"/>
    <property type="molecule type" value="Genomic_DNA"/>
</dbReference>
<accession>A0A377LSR4</accession>
<proteinExistence type="predicted"/>
<evidence type="ECO:0000313" key="2">
    <source>
        <dbReference type="Proteomes" id="UP000255106"/>
    </source>
</evidence>
<evidence type="ECO:0000313" key="1">
    <source>
        <dbReference type="EMBL" id="STQ09234.1"/>
    </source>
</evidence>
<reference evidence="1 2" key="1">
    <citation type="submission" date="2018-06" db="EMBL/GenBank/DDBJ databases">
        <authorList>
            <consortium name="Pathogen Informatics"/>
            <person name="Doyle S."/>
        </authorList>
    </citation>
    <scope>NUCLEOTIDE SEQUENCE [LARGE SCALE GENOMIC DNA]</scope>
    <source>
        <strain evidence="1 2">NCTC10005</strain>
    </source>
</reference>
<dbReference type="Proteomes" id="UP000255106">
    <property type="component" value="Unassembled WGS sequence"/>
</dbReference>
<dbReference type="AlphaFoldDB" id="A0A377LSR4"/>
<name>A0A377LSR4_ENTCL</name>
<organism evidence="1 2">
    <name type="scientific">Enterobacter cloacae</name>
    <dbReference type="NCBI Taxonomy" id="550"/>
    <lineage>
        <taxon>Bacteria</taxon>
        <taxon>Pseudomonadati</taxon>
        <taxon>Pseudomonadota</taxon>
        <taxon>Gammaproteobacteria</taxon>
        <taxon>Enterobacterales</taxon>
        <taxon>Enterobacteriaceae</taxon>
        <taxon>Enterobacter</taxon>
        <taxon>Enterobacter cloacae complex</taxon>
    </lineage>
</organism>
<sequence length="55" mass="6559">MLLLSGAYDDVKTQAWLENWQGLKHAIETRQHIEIEHFRNEAISQEPFWLHSGKR</sequence>
<protein>
    <submittedName>
        <fullName evidence="1">Adenylate cyclase</fullName>
    </submittedName>
</protein>
<gene>
    <name evidence="1" type="ORF">NCTC10005_01938</name>
</gene>